<organism evidence="3">
    <name type="scientific">Drosophila persimilis</name>
    <name type="common">Fruit fly</name>
    <dbReference type="NCBI Taxonomy" id="7234"/>
    <lineage>
        <taxon>Eukaryota</taxon>
        <taxon>Metazoa</taxon>
        <taxon>Ecdysozoa</taxon>
        <taxon>Arthropoda</taxon>
        <taxon>Hexapoda</taxon>
        <taxon>Insecta</taxon>
        <taxon>Pterygota</taxon>
        <taxon>Neoptera</taxon>
        <taxon>Endopterygota</taxon>
        <taxon>Diptera</taxon>
        <taxon>Brachycera</taxon>
        <taxon>Muscomorpha</taxon>
        <taxon>Ephydroidea</taxon>
        <taxon>Drosophilidae</taxon>
        <taxon>Drosophila</taxon>
        <taxon>Sophophora</taxon>
    </lineage>
</organism>
<dbReference type="PhylomeDB" id="B4G6F4"/>
<dbReference type="HOGENOM" id="CLU_1166911_0_0_1"/>
<dbReference type="SFLD" id="SFLDS00032">
    <property type="entry name" value="Radical_SAM_3-amino-3-carboxyp"/>
    <property type="match status" value="1"/>
</dbReference>
<dbReference type="NCBIfam" id="TIGR00322">
    <property type="entry name" value="diphth2_R"/>
    <property type="match status" value="1"/>
</dbReference>
<evidence type="ECO:0000313" key="3">
    <source>
        <dbReference type="Proteomes" id="UP000008744"/>
    </source>
</evidence>
<proteinExistence type="predicted"/>
<accession>B4G6F4</accession>
<dbReference type="InterPro" id="IPR016435">
    <property type="entry name" value="DPH1/DPH2"/>
</dbReference>
<sequence>MTTSPTDTASASAFSSSDTAALERETEVQAEEQVTFEQIWNETHRKVSSGWIRQNSFKRICLQFPDDYLPHSNAISVSLKESLAPEDIKVFIMADTTYGSCCVDEIAAAHVEADSVIHFGNACQSKASRLPVLYMYPWLFLDAPVMMEKLASALQTECREREVCVYLDIGYHHLRELLGGASSLYKQLNEALQPKELVLEVYPLAEEDADAASSTQRQPASASASLWVPITSALPISP</sequence>
<dbReference type="STRING" id="7234.B4G6F4"/>
<dbReference type="OrthoDB" id="449241at2759"/>
<dbReference type="InterPro" id="IPR042263">
    <property type="entry name" value="DPH1/DPH2_1"/>
</dbReference>
<evidence type="ECO:0000313" key="2">
    <source>
        <dbReference type="EMBL" id="EDW23912.1"/>
    </source>
</evidence>
<dbReference type="Gene3D" id="3.40.50.11840">
    <property type="entry name" value="Diphthamide synthesis DPH1/DPH2 domain 1"/>
    <property type="match status" value="1"/>
</dbReference>
<dbReference type="Pfam" id="PF01866">
    <property type="entry name" value="Diphthamide_syn"/>
    <property type="match status" value="1"/>
</dbReference>
<feature type="region of interest" description="Disordered" evidence="1">
    <location>
        <begin position="1"/>
        <end position="28"/>
    </location>
</feature>
<dbReference type="FunFam" id="3.40.50.11840:FF:000002">
    <property type="entry name" value="2-(3-amino-3-carboxypropyl)histidine synthase subunit 2"/>
    <property type="match status" value="1"/>
</dbReference>
<keyword evidence="3" id="KW-1185">Reference proteome</keyword>
<dbReference type="KEGG" id="dpe:6588366"/>
<dbReference type="PANTHER" id="PTHR10762">
    <property type="entry name" value="DIPHTHAMIDE BIOSYNTHESIS PROTEIN"/>
    <property type="match status" value="1"/>
</dbReference>
<name>B4G6F4_DROPE</name>
<feature type="compositionally biased region" description="Low complexity" evidence="1">
    <location>
        <begin position="1"/>
        <end position="20"/>
    </location>
</feature>
<gene>
    <name evidence="2" type="primary">Dper\GL23663</name>
    <name evidence="2" type="ORF">Dper_GL23663</name>
</gene>
<evidence type="ECO:0000256" key="1">
    <source>
        <dbReference type="SAM" id="MobiDB-lite"/>
    </source>
</evidence>
<dbReference type="GO" id="GO:0090560">
    <property type="term" value="F:2-(3-amino-3-carboxypropyl)histidine synthase activity"/>
    <property type="evidence" value="ECO:0007669"/>
    <property type="project" value="InterPro"/>
</dbReference>
<dbReference type="PANTHER" id="PTHR10762:SF2">
    <property type="entry name" value="2-(3-AMINO-3-CARBOXYPROPYL)HISTIDINE SYNTHASE SUBUNIT 2"/>
    <property type="match status" value="1"/>
</dbReference>
<protein>
    <submittedName>
        <fullName evidence="2">GL23663</fullName>
    </submittedName>
</protein>
<dbReference type="eggNOG" id="KOG2648">
    <property type="taxonomic scope" value="Eukaryota"/>
</dbReference>
<dbReference type="Proteomes" id="UP000008744">
    <property type="component" value="Unassembled WGS sequence"/>
</dbReference>
<dbReference type="SMR" id="B4G6F4"/>
<reference evidence="2 3" key="1">
    <citation type="journal article" date="2007" name="Nature">
        <title>Evolution of genes and genomes on the Drosophila phylogeny.</title>
        <authorList>
            <consortium name="Drosophila 12 Genomes Consortium"/>
            <person name="Clark A.G."/>
            <person name="Eisen M.B."/>
            <person name="Smith D.R."/>
            <person name="Bergman C.M."/>
            <person name="Oliver B."/>
            <person name="Markow T.A."/>
            <person name="Kaufman T.C."/>
            <person name="Kellis M."/>
            <person name="Gelbart W."/>
            <person name="Iyer V.N."/>
            <person name="Pollard D.A."/>
            <person name="Sackton T.B."/>
            <person name="Larracuente A.M."/>
            <person name="Singh N.D."/>
            <person name="Abad J.P."/>
            <person name="Abt D.N."/>
            <person name="Adryan B."/>
            <person name="Aguade M."/>
            <person name="Akashi H."/>
            <person name="Anderson W.W."/>
            <person name="Aquadro C.F."/>
            <person name="Ardell D.H."/>
            <person name="Arguello R."/>
            <person name="Artieri C.G."/>
            <person name="Barbash D.A."/>
            <person name="Barker D."/>
            <person name="Barsanti P."/>
            <person name="Batterham P."/>
            <person name="Batzoglou S."/>
            <person name="Begun D."/>
            <person name="Bhutkar A."/>
            <person name="Blanco E."/>
            <person name="Bosak S.A."/>
            <person name="Bradley R.K."/>
            <person name="Brand A.D."/>
            <person name="Brent M.R."/>
            <person name="Brooks A.N."/>
            <person name="Brown R.H."/>
            <person name="Butlin R.K."/>
            <person name="Caggese C."/>
            <person name="Calvi B.R."/>
            <person name="Bernardo de Carvalho A."/>
            <person name="Caspi A."/>
            <person name="Castrezana S."/>
            <person name="Celniker S.E."/>
            <person name="Chang J.L."/>
            <person name="Chapple C."/>
            <person name="Chatterji S."/>
            <person name="Chinwalla A."/>
            <person name="Civetta A."/>
            <person name="Clifton S.W."/>
            <person name="Comeron J.M."/>
            <person name="Costello J.C."/>
            <person name="Coyne J.A."/>
            <person name="Daub J."/>
            <person name="David R.G."/>
            <person name="Delcher A.L."/>
            <person name="Delehaunty K."/>
            <person name="Do C.B."/>
            <person name="Ebling H."/>
            <person name="Edwards K."/>
            <person name="Eickbush T."/>
            <person name="Evans J.D."/>
            <person name="Filipski A."/>
            <person name="Findeiss S."/>
            <person name="Freyhult E."/>
            <person name="Fulton L."/>
            <person name="Fulton R."/>
            <person name="Garcia A.C."/>
            <person name="Gardiner A."/>
            <person name="Garfield D.A."/>
            <person name="Garvin B.E."/>
            <person name="Gibson G."/>
            <person name="Gilbert D."/>
            <person name="Gnerre S."/>
            <person name="Godfrey J."/>
            <person name="Good R."/>
            <person name="Gotea V."/>
            <person name="Gravely B."/>
            <person name="Greenberg A.J."/>
            <person name="Griffiths-Jones S."/>
            <person name="Gross S."/>
            <person name="Guigo R."/>
            <person name="Gustafson E.A."/>
            <person name="Haerty W."/>
            <person name="Hahn M.W."/>
            <person name="Halligan D.L."/>
            <person name="Halpern A.L."/>
            <person name="Halter G.M."/>
            <person name="Han M.V."/>
            <person name="Heger A."/>
            <person name="Hillier L."/>
            <person name="Hinrichs A.S."/>
            <person name="Holmes I."/>
            <person name="Hoskins R.A."/>
            <person name="Hubisz M.J."/>
            <person name="Hultmark D."/>
            <person name="Huntley M.A."/>
            <person name="Jaffe D.B."/>
            <person name="Jagadeeshan S."/>
            <person name="Jeck W.R."/>
            <person name="Johnson J."/>
            <person name="Jones C.D."/>
            <person name="Jordan W.C."/>
            <person name="Karpen G.H."/>
            <person name="Kataoka E."/>
            <person name="Keightley P.D."/>
            <person name="Kheradpour P."/>
            <person name="Kirkness E.F."/>
            <person name="Koerich L.B."/>
            <person name="Kristiansen K."/>
            <person name="Kudrna D."/>
            <person name="Kulathinal R.J."/>
            <person name="Kumar S."/>
            <person name="Kwok R."/>
            <person name="Lander E."/>
            <person name="Langley C.H."/>
            <person name="Lapoint R."/>
            <person name="Lazzaro B.P."/>
            <person name="Lee S.J."/>
            <person name="Levesque L."/>
            <person name="Li R."/>
            <person name="Lin C.F."/>
            <person name="Lin M.F."/>
            <person name="Lindblad-Toh K."/>
            <person name="Llopart A."/>
            <person name="Long M."/>
            <person name="Low L."/>
            <person name="Lozovsky E."/>
            <person name="Lu J."/>
            <person name="Luo M."/>
            <person name="Machado C.A."/>
            <person name="Makalowski W."/>
            <person name="Marzo M."/>
            <person name="Matsuda M."/>
            <person name="Matzkin L."/>
            <person name="McAllister B."/>
            <person name="McBride C.S."/>
            <person name="McKernan B."/>
            <person name="McKernan K."/>
            <person name="Mendez-Lago M."/>
            <person name="Minx P."/>
            <person name="Mollenhauer M.U."/>
            <person name="Montooth K."/>
            <person name="Mount S.M."/>
            <person name="Mu X."/>
            <person name="Myers E."/>
            <person name="Negre B."/>
            <person name="Newfeld S."/>
            <person name="Nielsen R."/>
            <person name="Noor M.A."/>
            <person name="O'Grady P."/>
            <person name="Pachter L."/>
            <person name="Papaceit M."/>
            <person name="Parisi M.J."/>
            <person name="Parisi M."/>
            <person name="Parts L."/>
            <person name="Pedersen J.S."/>
            <person name="Pesole G."/>
            <person name="Phillippy A.M."/>
            <person name="Ponting C.P."/>
            <person name="Pop M."/>
            <person name="Porcelli D."/>
            <person name="Powell J.R."/>
            <person name="Prohaska S."/>
            <person name="Pruitt K."/>
            <person name="Puig M."/>
            <person name="Quesneville H."/>
            <person name="Ram K.R."/>
            <person name="Rand D."/>
            <person name="Rasmussen M.D."/>
            <person name="Reed L.K."/>
            <person name="Reenan R."/>
            <person name="Reily A."/>
            <person name="Remington K.A."/>
            <person name="Rieger T.T."/>
            <person name="Ritchie M.G."/>
            <person name="Robin C."/>
            <person name="Rogers Y.H."/>
            <person name="Rohde C."/>
            <person name="Rozas J."/>
            <person name="Rubenfield M.J."/>
            <person name="Ruiz A."/>
            <person name="Russo S."/>
            <person name="Salzberg S.L."/>
            <person name="Sanchez-Gracia A."/>
            <person name="Saranga D.J."/>
            <person name="Sato H."/>
            <person name="Schaeffer S.W."/>
            <person name="Schatz M.C."/>
            <person name="Schlenke T."/>
            <person name="Schwartz R."/>
            <person name="Segarra C."/>
            <person name="Singh R.S."/>
            <person name="Sirot L."/>
            <person name="Sirota M."/>
            <person name="Sisneros N.B."/>
            <person name="Smith C.D."/>
            <person name="Smith T.F."/>
            <person name="Spieth J."/>
            <person name="Stage D.E."/>
            <person name="Stark A."/>
            <person name="Stephan W."/>
            <person name="Strausberg R.L."/>
            <person name="Strempel S."/>
            <person name="Sturgill D."/>
            <person name="Sutton G."/>
            <person name="Sutton G.G."/>
            <person name="Tao W."/>
            <person name="Teichmann S."/>
            <person name="Tobari Y.N."/>
            <person name="Tomimura Y."/>
            <person name="Tsolas J.M."/>
            <person name="Valente V.L."/>
            <person name="Venter E."/>
            <person name="Venter J.C."/>
            <person name="Vicario S."/>
            <person name="Vieira F.G."/>
            <person name="Vilella A.J."/>
            <person name="Villasante A."/>
            <person name="Walenz B."/>
            <person name="Wang J."/>
            <person name="Wasserman M."/>
            <person name="Watts T."/>
            <person name="Wilson D."/>
            <person name="Wilson R.K."/>
            <person name="Wing R.A."/>
            <person name="Wolfner M.F."/>
            <person name="Wong A."/>
            <person name="Wong G.K."/>
            <person name="Wu C.I."/>
            <person name="Wu G."/>
            <person name="Yamamoto D."/>
            <person name="Yang H.P."/>
            <person name="Yang S.P."/>
            <person name="Yorke J.A."/>
            <person name="Yoshida K."/>
            <person name="Zdobnov E."/>
            <person name="Zhang P."/>
            <person name="Zhang Y."/>
            <person name="Zimin A.V."/>
            <person name="Baldwin J."/>
            <person name="Abdouelleil A."/>
            <person name="Abdulkadir J."/>
            <person name="Abebe A."/>
            <person name="Abera B."/>
            <person name="Abreu J."/>
            <person name="Acer S.C."/>
            <person name="Aftuck L."/>
            <person name="Alexander A."/>
            <person name="An P."/>
            <person name="Anderson E."/>
            <person name="Anderson S."/>
            <person name="Arachi H."/>
            <person name="Azer M."/>
            <person name="Bachantsang P."/>
            <person name="Barry A."/>
            <person name="Bayul T."/>
            <person name="Berlin A."/>
            <person name="Bessette D."/>
            <person name="Bloom T."/>
            <person name="Blye J."/>
            <person name="Boguslavskiy L."/>
            <person name="Bonnet C."/>
            <person name="Boukhgalter B."/>
            <person name="Bourzgui I."/>
            <person name="Brown A."/>
            <person name="Cahill P."/>
            <person name="Channer S."/>
            <person name="Cheshatsang Y."/>
            <person name="Chuda L."/>
            <person name="Citroen M."/>
            <person name="Collymore A."/>
            <person name="Cooke P."/>
            <person name="Costello M."/>
            <person name="D'Aco K."/>
            <person name="Daza R."/>
            <person name="De Haan G."/>
            <person name="DeGray S."/>
            <person name="DeMaso C."/>
            <person name="Dhargay N."/>
            <person name="Dooley K."/>
            <person name="Dooley E."/>
            <person name="Doricent M."/>
            <person name="Dorje P."/>
            <person name="Dorjee K."/>
            <person name="Dupes A."/>
            <person name="Elong R."/>
            <person name="Falk J."/>
            <person name="Farina A."/>
            <person name="Faro S."/>
            <person name="Ferguson D."/>
            <person name="Fisher S."/>
            <person name="Foley C.D."/>
            <person name="Franke A."/>
            <person name="Friedrich D."/>
            <person name="Gadbois L."/>
            <person name="Gearin G."/>
            <person name="Gearin C.R."/>
            <person name="Giannoukos G."/>
            <person name="Goode T."/>
            <person name="Graham J."/>
            <person name="Grandbois E."/>
            <person name="Grewal S."/>
            <person name="Gyaltsen K."/>
            <person name="Hafez N."/>
            <person name="Hagos B."/>
            <person name="Hall J."/>
            <person name="Henson C."/>
            <person name="Hollinger A."/>
            <person name="Honan T."/>
            <person name="Huard M.D."/>
            <person name="Hughes L."/>
            <person name="Hurhula B."/>
            <person name="Husby M.E."/>
            <person name="Kamat A."/>
            <person name="Kanga B."/>
            <person name="Kashin S."/>
            <person name="Khazanovich D."/>
            <person name="Kisner P."/>
            <person name="Lance K."/>
            <person name="Lara M."/>
            <person name="Lee W."/>
            <person name="Lennon N."/>
            <person name="Letendre F."/>
            <person name="LeVine R."/>
            <person name="Lipovsky A."/>
            <person name="Liu X."/>
            <person name="Liu J."/>
            <person name="Liu S."/>
            <person name="Lokyitsang T."/>
            <person name="Lokyitsang Y."/>
            <person name="Lubonja R."/>
            <person name="Lui A."/>
            <person name="MacDonald P."/>
            <person name="Magnisalis V."/>
            <person name="Maru K."/>
            <person name="Matthews C."/>
            <person name="McCusker W."/>
            <person name="McDonough S."/>
            <person name="Mehta T."/>
            <person name="Meldrim J."/>
            <person name="Meneus L."/>
            <person name="Mihai O."/>
            <person name="Mihalev A."/>
            <person name="Mihova T."/>
            <person name="Mittelman R."/>
            <person name="Mlenga V."/>
            <person name="Montmayeur A."/>
            <person name="Mulrain L."/>
            <person name="Navidi A."/>
            <person name="Naylor J."/>
            <person name="Negash T."/>
            <person name="Nguyen T."/>
            <person name="Nguyen N."/>
            <person name="Nicol R."/>
            <person name="Norbu C."/>
            <person name="Norbu N."/>
            <person name="Novod N."/>
            <person name="O'Neill B."/>
            <person name="Osman S."/>
            <person name="Markiewicz E."/>
            <person name="Oyono O.L."/>
            <person name="Patti C."/>
            <person name="Phunkhang P."/>
            <person name="Pierre F."/>
            <person name="Priest M."/>
            <person name="Raghuraman S."/>
            <person name="Rege F."/>
            <person name="Reyes R."/>
            <person name="Rise C."/>
            <person name="Rogov P."/>
            <person name="Ross K."/>
            <person name="Ryan E."/>
            <person name="Settipalli S."/>
            <person name="Shea T."/>
            <person name="Sherpa N."/>
            <person name="Shi L."/>
            <person name="Shih D."/>
            <person name="Sparrow T."/>
            <person name="Spaulding J."/>
            <person name="Stalker J."/>
            <person name="Stange-Thomann N."/>
            <person name="Stavropoulos S."/>
            <person name="Stone C."/>
            <person name="Strader C."/>
            <person name="Tesfaye S."/>
            <person name="Thomson T."/>
            <person name="Thoulutsang Y."/>
            <person name="Thoulutsang D."/>
            <person name="Topham K."/>
            <person name="Topping I."/>
            <person name="Tsamla T."/>
            <person name="Vassiliev H."/>
            <person name="Vo A."/>
            <person name="Wangchuk T."/>
            <person name="Wangdi T."/>
            <person name="Weiand M."/>
            <person name="Wilkinson J."/>
            <person name="Wilson A."/>
            <person name="Yadav S."/>
            <person name="Young G."/>
            <person name="Yu Q."/>
            <person name="Zembek L."/>
            <person name="Zhong D."/>
            <person name="Zimmer A."/>
            <person name="Zwirko Z."/>
            <person name="Jaffe D.B."/>
            <person name="Alvarez P."/>
            <person name="Brockman W."/>
            <person name="Butler J."/>
            <person name="Chin C."/>
            <person name="Gnerre S."/>
            <person name="Grabherr M."/>
            <person name="Kleber M."/>
            <person name="Mauceli E."/>
            <person name="MacCallum I."/>
        </authorList>
    </citation>
    <scope>NUCLEOTIDE SEQUENCE [LARGE SCALE GENOMIC DNA]</scope>
    <source>
        <strain evidence="3">MSH-3 / Tucson 14011-0111.49</strain>
    </source>
</reference>
<dbReference type="GO" id="GO:0017183">
    <property type="term" value="P:protein histidyl modification to diphthamide"/>
    <property type="evidence" value="ECO:0007669"/>
    <property type="project" value="InterPro"/>
</dbReference>
<dbReference type="AlphaFoldDB" id="B4G6F4"/>
<dbReference type="EMBL" id="CH479179">
    <property type="protein sequence ID" value="EDW23912.1"/>
    <property type="molecule type" value="Genomic_DNA"/>
</dbReference>